<reference evidence="1" key="1">
    <citation type="submission" date="2013-08" db="EMBL/GenBank/DDBJ databases">
        <title>Gene expansion shapes genome architecture in the human pathogen Lichtheimia corymbifera: an evolutionary genomics analysis in the ancient terrestrial Mucorales (Mucoromycotina).</title>
        <authorList>
            <person name="Schwartze V.U."/>
            <person name="Winter S."/>
            <person name="Shelest E."/>
            <person name="Marcet-Houben M."/>
            <person name="Horn F."/>
            <person name="Wehner S."/>
            <person name="Hoffmann K."/>
            <person name="Riege K."/>
            <person name="Sammeth M."/>
            <person name="Nowrousian M."/>
            <person name="Valiante V."/>
            <person name="Linde J."/>
            <person name="Jacobsen I.D."/>
            <person name="Marz M."/>
            <person name="Brakhage A.A."/>
            <person name="Gabaldon T."/>
            <person name="Bocker S."/>
            <person name="Voigt K."/>
        </authorList>
    </citation>
    <scope>NUCLEOTIDE SEQUENCE [LARGE SCALE GENOMIC DNA]</scope>
    <source>
        <strain evidence="1">FSU 9682</strain>
    </source>
</reference>
<name>A0A068RXN1_9FUNG</name>
<evidence type="ECO:0000313" key="1">
    <source>
        <dbReference type="EMBL" id="CDH54480.1"/>
    </source>
</evidence>
<dbReference type="AlphaFoldDB" id="A0A068RXN1"/>
<comment type="caution">
    <text evidence="1">The sequence shown here is derived from an EMBL/GenBank/DDBJ whole genome shotgun (WGS) entry which is preliminary data.</text>
</comment>
<keyword evidence="2" id="KW-1185">Reference proteome</keyword>
<proteinExistence type="predicted"/>
<dbReference type="Proteomes" id="UP000027586">
    <property type="component" value="Unassembled WGS sequence"/>
</dbReference>
<protein>
    <submittedName>
        <fullName evidence="1">Uncharacterized protein</fullName>
    </submittedName>
</protein>
<accession>A0A068RXN1</accession>
<dbReference type="VEuPathDB" id="FungiDB:LCOR_05723.1"/>
<evidence type="ECO:0000313" key="2">
    <source>
        <dbReference type="Proteomes" id="UP000027586"/>
    </source>
</evidence>
<dbReference type="EMBL" id="CBTN010000023">
    <property type="protein sequence ID" value="CDH54480.1"/>
    <property type="molecule type" value="Genomic_DNA"/>
</dbReference>
<sequence>MDTDEDSDGLDGIAEKAYIFDQRQCEGVGAIGMLGLFSDIDAETLYELMVGSTWRHRIDRIFLSTRAIGTSTNTQGAPTLILPEAAYPG</sequence>
<organism evidence="1 2">
    <name type="scientific">Lichtheimia corymbifera JMRC:FSU:9682</name>
    <dbReference type="NCBI Taxonomy" id="1263082"/>
    <lineage>
        <taxon>Eukaryota</taxon>
        <taxon>Fungi</taxon>
        <taxon>Fungi incertae sedis</taxon>
        <taxon>Mucoromycota</taxon>
        <taxon>Mucoromycotina</taxon>
        <taxon>Mucoromycetes</taxon>
        <taxon>Mucorales</taxon>
        <taxon>Lichtheimiaceae</taxon>
        <taxon>Lichtheimia</taxon>
    </lineage>
</organism>
<gene>
    <name evidence="1" type="ORF">LCOR_05723.1</name>
</gene>